<sequence>MFVGGGDGPDVGQPGGERRDTAGPETGSPDIGRPRILPYSWIIGQDDARTALELSFIEPRIGGVLISGQRGTAKSTVARSFNLMTTGNLPVTLPINATDDRIVGTLDVPALLEGRWAERESLLEEAGSRKVLYVDEVNLLDDHIVNLLLDVVSTGQLVVAHAATERRVEVSFQLVGTMNPEEGSLRPQLLDRFGLLVEMVTETDIDVRALILERVLEFDQVCRTGPTKAYRLALRADRRRKDQLKGARVMITDGAVVLPDAVRVQCARVAAAIGAVGHRGDVTLARAALAFAARRGADVATAEDIRAVARFVLPHRRGAISRGGSATWSEADDATVSKALGDDG</sequence>
<dbReference type="InterPro" id="IPR027417">
    <property type="entry name" value="P-loop_NTPase"/>
</dbReference>
<dbReference type="Proteomes" id="UP000234331">
    <property type="component" value="Unassembled WGS sequence"/>
</dbReference>
<evidence type="ECO:0000256" key="1">
    <source>
        <dbReference type="SAM" id="MobiDB-lite"/>
    </source>
</evidence>
<dbReference type="InterPro" id="IPR041628">
    <property type="entry name" value="ChlI/MoxR_AAA_lid"/>
</dbReference>
<dbReference type="SUPFAM" id="SSF52540">
    <property type="entry name" value="P-loop containing nucleoside triphosphate hydrolases"/>
    <property type="match status" value="1"/>
</dbReference>
<accession>A0A2I2L1N8</accession>
<gene>
    <name evidence="4" type="ORF">FRACA_830009</name>
</gene>
<dbReference type="PANTHER" id="PTHR35023:SF1">
    <property type="entry name" value="MG-PROTOPORPHYRIN IX CHELATASE"/>
    <property type="match status" value="1"/>
</dbReference>
<name>A0A2I2L1N8_9ACTN</name>
<keyword evidence="5" id="KW-1185">Reference proteome</keyword>
<feature type="domain" description="ChlI/MoxR AAA lid" evidence="3">
    <location>
        <begin position="267"/>
        <end position="318"/>
    </location>
</feature>
<feature type="region of interest" description="Disordered" evidence="1">
    <location>
        <begin position="1"/>
        <end position="33"/>
    </location>
</feature>
<reference evidence="4 5" key="1">
    <citation type="submission" date="2017-06" db="EMBL/GenBank/DDBJ databases">
        <authorList>
            <person name="Kim H.J."/>
            <person name="Triplett B.A."/>
        </authorList>
    </citation>
    <scope>NUCLEOTIDE SEQUENCE [LARGE SCALE GENOMIC DNA]</scope>
    <source>
        <strain evidence="4">FRACA_ARgP5</strain>
    </source>
</reference>
<organism evidence="4 5">
    <name type="scientific">Frankia canadensis</name>
    <dbReference type="NCBI Taxonomy" id="1836972"/>
    <lineage>
        <taxon>Bacteria</taxon>
        <taxon>Bacillati</taxon>
        <taxon>Actinomycetota</taxon>
        <taxon>Actinomycetes</taxon>
        <taxon>Frankiales</taxon>
        <taxon>Frankiaceae</taxon>
        <taxon>Frankia</taxon>
    </lineage>
</organism>
<proteinExistence type="predicted"/>
<evidence type="ECO:0000313" key="5">
    <source>
        <dbReference type="Proteomes" id="UP000234331"/>
    </source>
</evidence>
<dbReference type="GO" id="GO:0016887">
    <property type="term" value="F:ATP hydrolysis activity"/>
    <property type="evidence" value="ECO:0007669"/>
    <property type="project" value="InterPro"/>
</dbReference>
<evidence type="ECO:0000313" key="4">
    <source>
        <dbReference type="EMBL" id="SNQ51846.1"/>
    </source>
</evidence>
<dbReference type="Pfam" id="PF07728">
    <property type="entry name" value="AAA_5"/>
    <property type="match status" value="1"/>
</dbReference>
<dbReference type="Pfam" id="PF17863">
    <property type="entry name" value="AAA_lid_2"/>
    <property type="match status" value="1"/>
</dbReference>
<feature type="domain" description="ATPase dynein-related AAA" evidence="2">
    <location>
        <begin position="63"/>
        <end position="193"/>
    </location>
</feature>
<dbReference type="Gene3D" id="3.40.50.300">
    <property type="entry name" value="P-loop containing nucleotide triphosphate hydrolases"/>
    <property type="match status" value="1"/>
</dbReference>
<dbReference type="Gene3D" id="1.10.8.80">
    <property type="entry name" value="Magnesium chelatase subunit I, C-Terminal domain"/>
    <property type="match status" value="1"/>
</dbReference>
<dbReference type="PANTHER" id="PTHR35023">
    <property type="entry name" value="CHELATASE-RELATED"/>
    <property type="match status" value="1"/>
</dbReference>
<dbReference type="InterPro" id="IPR052989">
    <property type="entry name" value="Mg-chelatase_DI-like"/>
</dbReference>
<dbReference type="EMBL" id="FZMO01000551">
    <property type="protein sequence ID" value="SNQ51846.1"/>
    <property type="molecule type" value="Genomic_DNA"/>
</dbReference>
<protein>
    <submittedName>
        <fullName evidence="4">Magnesium chelatase</fullName>
    </submittedName>
</protein>
<dbReference type="RefSeq" id="WP_101836042.1">
    <property type="nucleotide sequence ID" value="NZ_FZMO01000551.1"/>
</dbReference>
<evidence type="ECO:0000259" key="3">
    <source>
        <dbReference type="Pfam" id="PF17863"/>
    </source>
</evidence>
<dbReference type="CDD" id="cd00009">
    <property type="entry name" value="AAA"/>
    <property type="match status" value="1"/>
</dbReference>
<dbReference type="OrthoDB" id="9775079at2"/>
<feature type="compositionally biased region" description="Gly residues" evidence="1">
    <location>
        <begin position="1"/>
        <end position="15"/>
    </location>
</feature>
<dbReference type="InterPro" id="IPR011704">
    <property type="entry name" value="ATPase_dyneun-rel_AAA"/>
</dbReference>
<evidence type="ECO:0000259" key="2">
    <source>
        <dbReference type="Pfam" id="PF07728"/>
    </source>
</evidence>
<dbReference type="GO" id="GO:0005524">
    <property type="term" value="F:ATP binding"/>
    <property type="evidence" value="ECO:0007669"/>
    <property type="project" value="InterPro"/>
</dbReference>
<dbReference type="AlphaFoldDB" id="A0A2I2L1N8"/>